<accession>D5ML38</accession>
<evidence type="ECO:0000256" key="7">
    <source>
        <dbReference type="ARBA" id="ARBA00022833"/>
    </source>
</evidence>
<protein>
    <recommendedName>
        <fullName evidence="11">Murein endopeptidase K</fullName>
    </recommendedName>
</protein>
<evidence type="ECO:0000313" key="14">
    <source>
        <dbReference type="Proteomes" id="UP000006898"/>
    </source>
</evidence>
<evidence type="ECO:0000256" key="11">
    <source>
        <dbReference type="ARBA" id="ARBA00093666"/>
    </source>
</evidence>
<comment type="similarity">
    <text evidence="10">Belongs to the peptidase M15 family.</text>
</comment>
<comment type="pathway">
    <text evidence="2">Cell wall biogenesis; cell wall polysaccharide biosynthesis.</text>
</comment>
<evidence type="ECO:0000256" key="2">
    <source>
        <dbReference type="ARBA" id="ARBA00004776"/>
    </source>
</evidence>
<gene>
    <name evidence="13" type="ORF">DAMO_2807</name>
</gene>
<evidence type="ECO:0000256" key="8">
    <source>
        <dbReference type="ARBA" id="ARBA00023049"/>
    </source>
</evidence>
<dbReference type="GO" id="GO:0071555">
    <property type="term" value="P:cell wall organization"/>
    <property type="evidence" value="ECO:0007669"/>
    <property type="project" value="UniProtKB-KW"/>
</dbReference>
<keyword evidence="3" id="KW-0645">Protease</keyword>
<evidence type="ECO:0000256" key="1">
    <source>
        <dbReference type="ARBA" id="ARBA00001947"/>
    </source>
</evidence>
<dbReference type="GO" id="GO:0046872">
    <property type="term" value="F:metal ion binding"/>
    <property type="evidence" value="ECO:0007669"/>
    <property type="project" value="UniProtKB-KW"/>
</dbReference>
<evidence type="ECO:0000256" key="10">
    <source>
        <dbReference type="ARBA" id="ARBA00093448"/>
    </source>
</evidence>
<dbReference type="Gene3D" id="3.30.1380.10">
    <property type="match status" value="1"/>
</dbReference>
<feature type="signal peptide" evidence="12">
    <location>
        <begin position="1"/>
        <end position="32"/>
    </location>
</feature>
<evidence type="ECO:0000313" key="13">
    <source>
        <dbReference type="EMBL" id="CBE69880.1"/>
    </source>
</evidence>
<dbReference type="GO" id="GO:0008237">
    <property type="term" value="F:metallopeptidase activity"/>
    <property type="evidence" value="ECO:0007669"/>
    <property type="project" value="UniProtKB-KW"/>
</dbReference>
<sequence>MSGSAHHHWTRRAFLRASLVSALALVGRPAWAQELVIPSGQEGRIALYNTHTHERLDVTYRQPSGEYDADALSAIDQLLRCHYTNKVAKMDVGVIEFVNALDKRLGGGNEIHVISGFRSPEYNKLLRQRSRRVARHSLHQSGKAIDLRIPGVGLNAIRKMALDLRSGGVGYYPRRGFIHLDSGQFRHW</sequence>
<feature type="chain" id="PRO_5003074321" description="Murein endopeptidase K" evidence="12">
    <location>
        <begin position="33"/>
        <end position="188"/>
    </location>
</feature>
<evidence type="ECO:0000256" key="4">
    <source>
        <dbReference type="ARBA" id="ARBA00022723"/>
    </source>
</evidence>
<dbReference type="PANTHER" id="PTHR37425">
    <property type="match status" value="1"/>
</dbReference>
<reference evidence="13 14" key="1">
    <citation type="journal article" date="2010" name="Nature">
        <title>Nitrite-driven anaerobic methane oxidation by oxygenic bacteria.</title>
        <authorList>
            <person name="Ettwig K.F."/>
            <person name="Butler M.K."/>
            <person name="Le Paslier D."/>
            <person name="Pelletier E."/>
            <person name="Mangenot S."/>
            <person name="Kuypers M.M.M."/>
            <person name="Schreiber F."/>
            <person name="Dutilh B.E."/>
            <person name="Zedelius J."/>
            <person name="de Beer D."/>
            <person name="Gloerich J."/>
            <person name="Wessels H.J.C.T."/>
            <person name="van Allen T."/>
            <person name="Luesken F."/>
            <person name="Wu M."/>
            <person name="van de Pas-Schoonen K.T."/>
            <person name="Op den Camp H.J.M."/>
            <person name="Janssen-Megens E.M."/>
            <person name="Francoijs K-J."/>
            <person name="Stunnenberg H."/>
            <person name="Weissenbach J."/>
            <person name="Jetten M.S.M."/>
            <person name="Strous M."/>
        </authorList>
    </citation>
    <scope>NUCLEOTIDE SEQUENCE [LARGE SCALE GENOMIC DNA]</scope>
</reference>
<dbReference type="EMBL" id="FP565575">
    <property type="protein sequence ID" value="CBE69880.1"/>
    <property type="molecule type" value="Genomic_DNA"/>
</dbReference>
<dbReference type="STRING" id="671143.DAMO_2807"/>
<evidence type="ECO:0000256" key="9">
    <source>
        <dbReference type="ARBA" id="ARBA00023316"/>
    </source>
</evidence>
<evidence type="ECO:0000256" key="6">
    <source>
        <dbReference type="ARBA" id="ARBA00022801"/>
    </source>
</evidence>
<comment type="cofactor">
    <cofactor evidence="1">
        <name>Zn(2+)</name>
        <dbReference type="ChEBI" id="CHEBI:29105"/>
    </cofactor>
</comment>
<dbReference type="AlphaFoldDB" id="D5ML38"/>
<dbReference type="HOGENOM" id="CLU_080400_1_0_0"/>
<dbReference type="SUPFAM" id="SSF55166">
    <property type="entry name" value="Hedgehog/DD-peptidase"/>
    <property type="match status" value="1"/>
</dbReference>
<keyword evidence="6" id="KW-0378">Hydrolase</keyword>
<dbReference type="InterPro" id="IPR010275">
    <property type="entry name" value="MepK"/>
</dbReference>
<evidence type="ECO:0000256" key="5">
    <source>
        <dbReference type="ARBA" id="ARBA00022729"/>
    </source>
</evidence>
<dbReference type="eggNOG" id="COG3108">
    <property type="taxonomic scope" value="Bacteria"/>
</dbReference>
<evidence type="ECO:0000256" key="3">
    <source>
        <dbReference type="ARBA" id="ARBA00022670"/>
    </source>
</evidence>
<dbReference type="Proteomes" id="UP000006898">
    <property type="component" value="Chromosome"/>
</dbReference>
<keyword evidence="5 12" id="KW-0732">Signal</keyword>
<dbReference type="InterPro" id="IPR006311">
    <property type="entry name" value="TAT_signal"/>
</dbReference>
<dbReference type="KEGG" id="mox:DAMO_2807"/>
<dbReference type="PROSITE" id="PS51318">
    <property type="entry name" value="TAT"/>
    <property type="match status" value="1"/>
</dbReference>
<name>D5ML38_METO1</name>
<evidence type="ECO:0000256" key="12">
    <source>
        <dbReference type="SAM" id="SignalP"/>
    </source>
</evidence>
<keyword evidence="9" id="KW-0961">Cell wall biogenesis/degradation</keyword>
<dbReference type="PANTHER" id="PTHR37425:SF1">
    <property type="entry name" value="OUTER MEMBRANE PROTEIN"/>
    <property type="match status" value="1"/>
</dbReference>
<keyword evidence="4" id="KW-0479">Metal-binding</keyword>
<proteinExistence type="inferred from homology"/>
<keyword evidence="7" id="KW-0862">Zinc</keyword>
<dbReference type="Pfam" id="PF05951">
    <property type="entry name" value="Peptidase_M15_2"/>
    <property type="match status" value="1"/>
</dbReference>
<dbReference type="GO" id="GO:0006508">
    <property type="term" value="P:proteolysis"/>
    <property type="evidence" value="ECO:0007669"/>
    <property type="project" value="UniProtKB-KW"/>
</dbReference>
<organism evidence="13 14">
    <name type="scientific">Methylomirabilis oxygeniifera</name>
    <dbReference type="NCBI Taxonomy" id="671143"/>
    <lineage>
        <taxon>Bacteria</taxon>
        <taxon>Candidatus Methylomirabilota</taxon>
        <taxon>Candidatus Methylomirabilia</taxon>
        <taxon>Candidatus Methylomirabilales</taxon>
        <taxon>Candidatus Methylomirabilaceae</taxon>
        <taxon>Candidatus Methylomirabilis</taxon>
    </lineage>
</organism>
<keyword evidence="8" id="KW-0482">Metalloprotease</keyword>
<dbReference type="InterPro" id="IPR009045">
    <property type="entry name" value="Zn_M74/Hedgehog-like"/>
</dbReference>